<dbReference type="EMBL" id="UINC01074532">
    <property type="protein sequence ID" value="SVC11813.1"/>
    <property type="molecule type" value="Genomic_DNA"/>
</dbReference>
<name>A0A382JKT8_9ZZZZ</name>
<feature type="non-terminal residue" evidence="1">
    <location>
        <position position="173"/>
    </location>
</feature>
<gene>
    <name evidence="1" type="ORF">METZ01_LOCUS264667</name>
</gene>
<dbReference type="AlphaFoldDB" id="A0A382JKT8"/>
<organism evidence="1">
    <name type="scientific">marine metagenome</name>
    <dbReference type="NCBI Taxonomy" id="408172"/>
    <lineage>
        <taxon>unclassified sequences</taxon>
        <taxon>metagenomes</taxon>
        <taxon>ecological metagenomes</taxon>
    </lineage>
</organism>
<proteinExistence type="predicted"/>
<reference evidence="1" key="1">
    <citation type="submission" date="2018-05" db="EMBL/GenBank/DDBJ databases">
        <authorList>
            <person name="Lanie J.A."/>
            <person name="Ng W.-L."/>
            <person name="Kazmierczak K.M."/>
            <person name="Andrzejewski T.M."/>
            <person name="Davidsen T.M."/>
            <person name="Wayne K.J."/>
            <person name="Tettelin H."/>
            <person name="Glass J.I."/>
            <person name="Rusch D."/>
            <person name="Podicherti R."/>
            <person name="Tsui H.-C.T."/>
            <person name="Winkler M.E."/>
        </authorList>
    </citation>
    <scope>NUCLEOTIDE SEQUENCE</scope>
</reference>
<sequence length="173" mass="19322">MARTRKDLLRADLVNNPATREELAKAFLTLNEGSRKIHGRSSNTNSHQRNVDIDLAMDARGTRKAPIKANTPYDAELQKMWLRRTNEYDIVGIDEPVANVPKRITELEGWAKTPMTSPTQVTKKKVISTTTTTQPVGTRIIAPKPEEDLSDPELIDSTEEAIEQEANNIVSMA</sequence>
<accession>A0A382JKT8</accession>
<evidence type="ECO:0000313" key="1">
    <source>
        <dbReference type="EMBL" id="SVC11813.1"/>
    </source>
</evidence>
<protein>
    <submittedName>
        <fullName evidence="1">Uncharacterized protein</fullName>
    </submittedName>
</protein>